<dbReference type="GeneID" id="63802882"/>
<comment type="caution">
    <text evidence="2">The sequence shown here is derived from an EMBL/GenBank/DDBJ whole genome shotgun (WGS) entry which is preliminary data.</text>
</comment>
<evidence type="ECO:0000256" key="1">
    <source>
        <dbReference type="SAM" id="Phobius"/>
    </source>
</evidence>
<evidence type="ECO:0000313" key="3">
    <source>
        <dbReference type="Proteomes" id="UP000193922"/>
    </source>
</evidence>
<evidence type="ECO:0008006" key="4">
    <source>
        <dbReference type="Google" id="ProtNLM"/>
    </source>
</evidence>
<reference evidence="2 3" key="1">
    <citation type="submission" date="2016-07" db="EMBL/GenBank/DDBJ databases">
        <title>Pervasive Adenine N6-methylation of Active Genes in Fungi.</title>
        <authorList>
            <consortium name="DOE Joint Genome Institute"/>
            <person name="Mondo S.J."/>
            <person name="Dannebaum R.O."/>
            <person name="Kuo R.C."/>
            <person name="Labutti K."/>
            <person name="Haridas S."/>
            <person name="Kuo A."/>
            <person name="Salamov A."/>
            <person name="Ahrendt S.R."/>
            <person name="Lipzen A."/>
            <person name="Sullivan W."/>
            <person name="Andreopoulos W.B."/>
            <person name="Clum A."/>
            <person name="Lindquist E."/>
            <person name="Daum C."/>
            <person name="Ramamoorthy G.K."/>
            <person name="Gryganskyi A."/>
            <person name="Culley D."/>
            <person name="Magnuson J.K."/>
            <person name="James T.Y."/>
            <person name="O'Malley M.A."/>
            <person name="Stajich J.E."/>
            <person name="Spatafora J.W."/>
            <person name="Visel A."/>
            <person name="Grigoriev I.V."/>
        </authorList>
    </citation>
    <scope>NUCLEOTIDE SEQUENCE [LARGE SCALE GENOMIC DNA]</scope>
    <source>
        <strain evidence="2 3">ATCC 12442</strain>
    </source>
</reference>
<dbReference type="PANTHER" id="PTHR14549">
    <property type="entry name" value="TRANSMEMBRANE PROTEIN 223"/>
    <property type="match status" value="1"/>
</dbReference>
<keyword evidence="1" id="KW-0472">Membrane</keyword>
<evidence type="ECO:0000313" key="2">
    <source>
        <dbReference type="EMBL" id="ORX74565.1"/>
    </source>
</evidence>
<proteinExistence type="predicted"/>
<dbReference type="GO" id="GO:0005739">
    <property type="term" value="C:mitochondrion"/>
    <property type="evidence" value="ECO:0007669"/>
    <property type="project" value="TreeGrafter"/>
</dbReference>
<name>A0A1Y1WME6_9FUNG</name>
<accession>A0A1Y1WME6</accession>
<dbReference type="AlphaFoldDB" id="A0A1Y1WME6"/>
<keyword evidence="3" id="KW-1185">Reference proteome</keyword>
<dbReference type="Pfam" id="PF06979">
    <property type="entry name" value="TMEM70"/>
    <property type="match status" value="1"/>
</dbReference>
<dbReference type="PANTHER" id="PTHR14549:SF2">
    <property type="entry name" value="TRANSMEMBRANE PROTEIN 223"/>
    <property type="match status" value="1"/>
</dbReference>
<keyword evidence="1" id="KW-1133">Transmembrane helix</keyword>
<keyword evidence="1" id="KW-0812">Transmembrane</keyword>
<dbReference type="Proteomes" id="UP000193922">
    <property type="component" value="Unassembled WGS sequence"/>
</dbReference>
<dbReference type="InterPro" id="IPR026100">
    <property type="entry name" value="Tmem223"/>
</dbReference>
<feature type="transmembrane region" description="Helical" evidence="1">
    <location>
        <begin position="112"/>
        <end position="133"/>
    </location>
</feature>
<dbReference type="InterPro" id="IPR045325">
    <property type="entry name" value="TMEM70/TMEM186/TMEM223"/>
</dbReference>
<gene>
    <name evidence="2" type="ORF">DL89DRAFT_264404</name>
</gene>
<feature type="transmembrane region" description="Helical" evidence="1">
    <location>
        <begin position="70"/>
        <end position="92"/>
    </location>
</feature>
<sequence length="229" mass="25944">MLSSILAKFNTSPRVAFLPKQALRQLLGRRLKHTGSIQMDIVQKRKALQQFHGKPEVTIFDRQTKQTYKWGMWVVAGQMLMWINFADFYWRYSMDKDETTGELTLSAPWKRACISAVAILAGVSIGGGILHYISRSIARVKVLDGQTVRIETYRITGYGVKAREYPITSLYSRDLLFTGQGANGVTKPGSPQYSIHAPGNSYAFIMNRAGWFKNPKMFDVLFHRSAQKA</sequence>
<organism evidence="2 3">
    <name type="scientific">Linderina pennispora</name>
    <dbReference type="NCBI Taxonomy" id="61395"/>
    <lineage>
        <taxon>Eukaryota</taxon>
        <taxon>Fungi</taxon>
        <taxon>Fungi incertae sedis</taxon>
        <taxon>Zoopagomycota</taxon>
        <taxon>Kickxellomycotina</taxon>
        <taxon>Kickxellomycetes</taxon>
        <taxon>Kickxellales</taxon>
        <taxon>Kickxellaceae</taxon>
        <taxon>Linderina</taxon>
    </lineage>
</organism>
<protein>
    <recommendedName>
        <fullName evidence="4">Transmembrane protein 223</fullName>
    </recommendedName>
</protein>
<dbReference type="RefSeq" id="XP_040747776.1">
    <property type="nucleotide sequence ID" value="XM_040886234.1"/>
</dbReference>
<dbReference type="EMBL" id="MCFD01000001">
    <property type="protein sequence ID" value="ORX74565.1"/>
    <property type="molecule type" value="Genomic_DNA"/>
</dbReference>
<dbReference type="OrthoDB" id="5950063at2759"/>